<evidence type="ECO:0000313" key="8">
    <source>
        <dbReference type="EMBL" id="GAA2071195.1"/>
    </source>
</evidence>
<evidence type="ECO:0000256" key="6">
    <source>
        <dbReference type="RuleBase" id="RU003704"/>
    </source>
</evidence>
<protein>
    <submittedName>
        <fullName evidence="8">Carbohydrate kinase</fullName>
    </submittedName>
</protein>
<dbReference type="InterPro" id="IPR002173">
    <property type="entry name" value="Carboh/pur_kinase_PfkB_CS"/>
</dbReference>
<keyword evidence="3" id="KW-0547">Nucleotide-binding</keyword>
<dbReference type="Proteomes" id="UP001501480">
    <property type="component" value="Unassembled WGS sequence"/>
</dbReference>
<reference evidence="8 9" key="1">
    <citation type="journal article" date="2019" name="Int. J. Syst. Evol. Microbiol.">
        <title>The Global Catalogue of Microorganisms (GCM) 10K type strain sequencing project: providing services to taxonomists for standard genome sequencing and annotation.</title>
        <authorList>
            <consortium name="The Broad Institute Genomics Platform"/>
            <consortium name="The Broad Institute Genome Sequencing Center for Infectious Disease"/>
            <person name="Wu L."/>
            <person name="Ma J."/>
        </authorList>
    </citation>
    <scope>NUCLEOTIDE SEQUENCE [LARGE SCALE GENOMIC DNA]</scope>
    <source>
        <strain evidence="8 9">JCM 15749</strain>
    </source>
</reference>
<keyword evidence="5" id="KW-0067">ATP-binding</keyword>
<dbReference type="InterPro" id="IPR011611">
    <property type="entry name" value="PfkB_dom"/>
</dbReference>
<sequence length="305" mass="31967">MILVVGEALVDVVRRPGSGTSVHPGGSPANVAVGLGRLGLPVDLAATIGEDEHGTLLRRHLETAGVRLLDGLDVPSRTAVAEATLTHDGSASYTFDLTWDPGTITPSRPPEIIHTGSIAAYLSPGADVVEDLVRRHAPTSIVTFDPNVRPALVPDREHAREQVAAFTRLADIVKVSDEDLAWLEPDADVDLVAQRWLAEGPAAVIVTLGARGARTYTHHGSLAMPSSPERVVDTVGAGDAFMSGLVGALVHEGLMGITGSAELHAADLVMWRRVTAVASRSAAIVVARAGSQPPWREELFGSDGP</sequence>
<keyword evidence="2 6" id="KW-0808">Transferase</keyword>
<evidence type="ECO:0000256" key="4">
    <source>
        <dbReference type="ARBA" id="ARBA00022777"/>
    </source>
</evidence>
<evidence type="ECO:0000256" key="2">
    <source>
        <dbReference type="ARBA" id="ARBA00022679"/>
    </source>
</evidence>
<dbReference type="GO" id="GO:0016301">
    <property type="term" value="F:kinase activity"/>
    <property type="evidence" value="ECO:0007669"/>
    <property type="project" value="UniProtKB-KW"/>
</dbReference>
<dbReference type="EMBL" id="BAAAPY010000001">
    <property type="protein sequence ID" value="GAA2071195.1"/>
    <property type="molecule type" value="Genomic_DNA"/>
</dbReference>
<dbReference type="SUPFAM" id="SSF53613">
    <property type="entry name" value="Ribokinase-like"/>
    <property type="match status" value="1"/>
</dbReference>
<accession>A0ABN2VSL8</accession>
<comment type="caution">
    <text evidence="8">The sequence shown here is derived from an EMBL/GenBank/DDBJ whole genome shotgun (WGS) entry which is preliminary data.</text>
</comment>
<dbReference type="PROSITE" id="PS00584">
    <property type="entry name" value="PFKB_KINASES_2"/>
    <property type="match status" value="1"/>
</dbReference>
<dbReference type="Gene3D" id="3.40.1190.20">
    <property type="match status" value="1"/>
</dbReference>
<dbReference type="PRINTS" id="PR00990">
    <property type="entry name" value="RIBOKINASE"/>
</dbReference>
<dbReference type="PANTHER" id="PTHR43085:SF1">
    <property type="entry name" value="PSEUDOURIDINE KINASE-RELATED"/>
    <property type="match status" value="1"/>
</dbReference>
<evidence type="ECO:0000313" key="9">
    <source>
        <dbReference type="Proteomes" id="UP001501480"/>
    </source>
</evidence>
<dbReference type="PANTHER" id="PTHR43085">
    <property type="entry name" value="HEXOKINASE FAMILY MEMBER"/>
    <property type="match status" value="1"/>
</dbReference>
<dbReference type="Pfam" id="PF00294">
    <property type="entry name" value="PfkB"/>
    <property type="match status" value="1"/>
</dbReference>
<dbReference type="PROSITE" id="PS00583">
    <property type="entry name" value="PFKB_KINASES_1"/>
    <property type="match status" value="1"/>
</dbReference>
<dbReference type="CDD" id="cd01167">
    <property type="entry name" value="bac_FRK"/>
    <property type="match status" value="1"/>
</dbReference>
<evidence type="ECO:0000256" key="1">
    <source>
        <dbReference type="ARBA" id="ARBA00010688"/>
    </source>
</evidence>
<evidence type="ECO:0000256" key="3">
    <source>
        <dbReference type="ARBA" id="ARBA00022741"/>
    </source>
</evidence>
<keyword evidence="4 6" id="KW-0418">Kinase</keyword>
<name>A0ABN2VSL8_9ACTN</name>
<keyword evidence="9" id="KW-1185">Reference proteome</keyword>
<evidence type="ECO:0000256" key="5">
    <source>
        <dbReference type="ARBA" id="ARBA00022840"/>
    </source>
</evidence>
<proteinExistence type="inferred from homology"/>
<feature type="domain" description="Carbohydrate kinase PfkB" evidence="7">
    <location>
        <begin position="2"/>
        <end position="295"/>
    </location>
</feature>
<dbReference type="InterPro" id="IPR050306">
    <property type="entry name" value="PfkB_Carbo_kinase"/>
</dbReference>
<dbReference type="InterPro" id="IPR029056">
    <property type="entry name" value="Ribokinase-like"/>
</dbReference>
<organism evidence="8 9">
    <name type="scientific">Aeromicrobium halocynthiae</name>
    <dbReference type="NCBI Taxonomy" id="560557"/>
    <lineage>
        <taxon>Bacteria</taxon>
        <taxon>Bacillati</taxon>
        <taxon>Actinomycetota</taxon>
        <taxon>Actinomycetes</taxon>
        <taxon>Propionibacteriales</taxon>
        <taxon>Nocardioidaceae</taxon>
        <taxon>Aeromicrobium</taxon>
    </lineage>
</organism>
<evidence type="ECO:0000259" key="7">
    <source>
        <dbReference type="Pfam" id="PF00294"/>
    </source>
</evidence>
<dbReference type="InterPro" id="IPR002139">
    <property type="entry name" value="Ribo/fructo_kinase"/>
</dbReference>
<comment type="similarity">
    <text evidence="1 6">Belongs to the carbohydrate kinase PfkB family.</text>
</comment>
<dbReference type="RefSeq" id="WP_344324081.1">
    <property type="nucleotide sequence ID" value="NZ_BAAAPY010000001.1"/>
</dbReference>
<gene>
    <name evidence="8" type="ORF">GCM10009821_06010</name>
</gene>